<protein>
    <submittedName>
        <fullName evidence="3">Phosphatase PAP2 family protein</fullName>
    </submittedName>
</protein>
<evidence type="ECO:0000313" key="3">
    <source>
        <dbReference type="EMBL" id="TKT88699.1"/>
    </source>
</evidence>
<sequence length="191" mass="21511">MSPAIDSLVHGDQQLFLLLNGEHVPWIDSIMYWATYKFTWIPMYLVLLFFTIKTEKKKAAAIIVTVLAAVILSDKLVSGVMKPYFERFRPCHEPLLAGLVHNVGGCGGLYGFASAHAATSFSLAIVWFQLTKGKIRNMGWLFAWAAFYSYSRVYVGVHYPGDIFVGALAGLIVGWICIQLYLIFLKKYYPN</sequence>
<comment type="caution">
    <text evidence="3">The sequence shown here is derived from an EMBL/GenBank/DDBJ whole genome shotgun (WGS) entry which is preliminary data.</text>
</comment>
<feature type="domain" description="Phosphatidic acid phosphatase type 2/haloperoxidase" evidence="2">
    <location>
        <begin position="62"/>
        <end position="178"/>
    </location>
</feature>
<proteinExistence type="predicted"/>
<reference evidence="3 4" key="1">
    <citation type="submission" date="2019-05" db="EMBL/GenBank/DDBJ databases">
        <title>Dyadobacter AR-3-8 sp. nov., isolated from arctic soil.</title>
        <authorList>
            <person name="Chaudhary D.K."/>
        </authorList>
    </citation>
    <scope>NUCLEOTIDE SEQUENCE [LARGE SCALE GENOMIC DNA]</scope>
    <source>
        <strain evidence="3 4">AR-3-8</strain>
    </source>
</reference>
<evidence type="ECO:0000259" key="2">
    <source>
        <dbReference type="SMART" id="SM00014"/>
    </source>
</evidence>
<keyword evidence="1" id="KW-1133">Transmembrane helix</keyword>
<organism evidence="3 4">
    <name type="scientific">Dyadobacter frigoris</name>
    <dbReference type="NCBI Taxonomy" id="2576211"/>
    <lineage>
        <taxon>Bacteria</taxon>
        <taxon>Pseudomonadati</taxon>
        <taxon>Bacteroidota</taxon>
        <taxon>Cytophagia</taxon>
        <taxon>Cytophagales</taxon>
        <taxon>Spirosomataceae</taxon>
        <taxon>Dyadobacter</taxon>
    </lineage>
</organism>
<feature type="transmembrane region" description="Helical" evidence="1">
    <location>
        <begin position="59"/>
        <end position="77"/>
    </location>
</feature>
<accession>A0A4U6CVB4</accession>
<name>A0A4U6CVB4_9BACT</name>
<feature type="transmembrane region" description="Helical" evidence="1">
    <location>
        <begin position="109"/>
        <end position="128"/>
    </location>
</feature>
<feature type="transmembrane region" description="Helical" evidence="1">
    <location>
        <begin position="30"/>
        <end position="52"/>
    </location>
</feature>
<feature type="transmembrane region" description="Helical" evidence="1">
    <location>
        <begin position="163"/>
        <end position="185"/>
    </location>
</feature>
<dbReference type="EMBL" id="SZVO01000014">
    <property type="protein sequence ID" value="TKT88699.1"/>
    <property type="molecule type" value="Genomic_DNA"/>
</dbReference>
<dbReference type="Gene3D" id="1.20.144.10">
    <property type="entry name" value="Phosphatidic acid phosphatase type 2/haloperoxidase"/>
    <property type="match status" value="2"/>
</dbReference>
<keyword evidence="1" id="KW-0812">Transmembrane</keyword>
<dbReference type="Proteomes" id="UP000304900">
    <property type="component" value="Unassembled WGS sequence"/>
</dbReference>
<evidence type="ECO:0000313" key="4">
    <source>
        <dbReference type="Proteomes" id="UP000304900"/>
    </source>
</evidence>
<evidence type="ECO:0000256" key="1">
    <source>
        <dbReference type="SAM" id="Phobius"/>
    </source>
</evidence>
<dbReference type="InterPro" id="IPR036938">
    <property type="entry name" value="PAP2/HPO_sf"/>
</dbReference>
<dbReference type="AlphaFoldDB" id="A0A4U6CVB4"/>
<keyword evidence="4" id="KW-1185">Reference proteome</keyword>
<dbReference type="InterPro" id="IPR000326">
    <property type="entry name" value="PAP2/HPO"/>
</dbReference>
<keyword evidence="1" id="KW-0472">Membrane</keyword>
<dbReference type="SMART" id="SM00014">
    <property type="entry name" value="acidPPc"/>
    <property type="match status" value="1"/>
</dbReference>
<dbReference type="SUPFAM" id="SSF48317">
    <property type="entry name" value="Acid phosphatase/Vanadium-dependent haloperoxidase"/>
    <property type="match status" value="1"/>
</dbReference>
<dbReference type="CDD" id="cd03395">
    <property type="entry name" value="PAP2_like_4"/>
    <property type="match status" value="1"/>
</dbReference>
<dbReference type="Pfam" id="PF01569">
    <property type="entry name" value="PAP2"/>
    <property type="match status" value="1"/>
</dbReference>
<gene>
    <name evidence="3" type="ORF">FDK13_25675</name>
</gene>
<dbReference type="PANTHER" id="PTHR14969">
    <property type="entry name" value="SPHINGOSINE-1-PHOSPHATE PHOSPHOHYDROLASE"/>
    <property type="match status" value="1"/>
</dbReference>
<dbReference type="PANTHER" id="PTHR14969:SF13">
    <property type="entry name" value="AT30094P"/>
    <property type="match status" value="1"/>
</dbReference>
<feature type="transmembrane region" description="Helical" evidence="1">
    <location>
        <begin position="140"/>
        <end position="157"/>
    </location>
</feature>
<dbReference type="OrthoDB" id="9789113at2"/>
<dbReference type="RefSeq" id="WP_137342882.1">
    <property type="nucleotide sequence ID" value="NZ_SZVO01000014.1"/>
</dbReference>